<keyword evidence="2" id="KW-1185">Reference proteome</keyword>
<proteinExistence type="predicted"/>
<dbReference type="Proteomes" id="UP001302321">
    <property type="component" value="Unassembled WGS sequence"/>
</dbReference>
<gene>
    <name evidence="1" type="ORF">QBC36DRAFT_247809</name>
</gene>
<protein>
    <submittedName>
        <fullName evidence="1">Uncharacterized protein</fullName>
    </submittedName>
</protein>
<sequence>MRFDSESSLPLVDYEQGSVGTTWTMSFKAIEARNENASNLLRLWAFFDNKELWQAASDGGEQWPGWLCDMAYNEVRFLDAARLLLCYSMIKARESVQGSGSYSIHPVVHRWTSHIQDDKKRRLFLRLAMMVVGFSVPDSKTKDYWVLQQRLLPHAERCSWWAGGSKGANINTTNVTHILGNIYVNQSRLGETEAMYQRVLSVFQATGAIPFITRTSPSSPFLSPCPVLEPKQRPRRHSHRRLHIIKVRFLRHAKGHLPLTLAGNRKPTAVSPCVKSSRCINLT</sequence>
<organism evidence="1 2">
    <name type="scientific">Triangularia setosa</name>
    <dbReference type="NCBI Taxonomy" id="2587417"/>
    <lineage>
        <taxon>Eukaryota</taxon>
        <taxon>Fungi</taxon>
        <taxon>Dikarya</taxon>
        <taxon>Ascomycota</taxon>
        <taxon>Pezizomycotina</taxon>
        <taxon>Sordariomycetes</taxon>
        <taxon>Sordariomycetidae</taxon>
        <taxon>Sordariales</taxon>
        <taxon>Podosporaceae</taxon>
        <taxon>Triangularia</taxon>
    </lineage>
</organism>
<dbReference type="EMBL" id="MU866439">
    <property type="protein sequence ID" value="KAK4172306.1"/>
    <property type="molecule type" value="Genomic_DNA"/>
</dbReference>
<accession>A0AAN6W151</accession>
<reference evidence="1" key="2">
    <citation type="submission" date="2023-05" db="EMBL/GenBank/DDBJ databases">
        <authorList>
            <consortium name="Lawrence Berkeley National Laboratory"/>
            <person name="Steindorff A."/>
            <person name="Hensen N."/>
            <person name="Bonometti L."/>
            <person name="Westerberg I."/>
            <person name="Brannstrom I.O."/>
            <person name="Guillou S."/>
            <person name="Cros-Aarteil S."/>
            <person name="Calhoun S."/>
            <person name="Haridas S."/>
            <person name="Kuo A."/>
            <person name="Mondo S."/>
            <person name="Pangilinan J."/>
            <person name="Riley R."/>
            <person name="Labutti K."/>
            <person name="Andreopoulos B."/>
            <person name="Lipzen A."/>
            <person name="Chen C."/>
            <person name="Yanf M."/>
            <person name="Daum C."/>
            <person name="Ng V."/>
            <person name="Clum A."/>
            <person name="Ohm R."/>
            <person name="Martin F."/>
            <person name="Silar P."/>
            <person name="Natvig D."/>
            <person name="Lalanne C."/>
            <person name="Gautier V."/>
            <person name="Ament-Velasquez S.L."/>
            <person name="Kruys A."/>
            <person name="Hutchinson M.I."/>
            <person name="Powell A.J."/>
            <person name="Barry K."/>
            <person name="Miller A.N."/>
            <person name="Grigoriev I.V."/>
            <person name="Debuchy R."/>
            <person name="Gladieux P."/>
            <person name="Thoren M.H."/>
            <person name="Johannesson H."/>
        </authorList>
    </citation>
    <scope>NUCLEOTIDE SEQUENCE</scope>
    <source>
        <strain evidence="1">CBS 892.96</strain>
    </source>
</reference>
<name>A0AAN6W151_9PEZI</name>
<comment type="caution">
    <text evidence="1">The sequence shown here is derived from an EMBL/GenBank/DDBJ whole genome shotgun (WGS) entry which is preliminary data.</text>
</comment>
<reference evidence="1" key="1">
    <citation type="journal article" date="2023" name="Mol. Phylogenet. Evol.">
        <title>Genome-scale phylogeny and comparative genomics of the fungal order Sordariales.</title>
        <authorList>
            <person name="Hensen N."/>
            <person name="Bonometti L."/>
            <person name="Westerberg I."/>
            <person name="Brannstrom I.O."/>
            <person name="Guillou S."/>
            <person name="Cros-Aarteil S."/>
            <person name="Calhoun S."/>
            <person name="Haridas S."/>
            <person name="Kuo A."/>
            <person name="Mondo S."/>
            <person name="Pangilinan J."/>
            <person name="Riley R."/>
            <person name="LaButti K."/>
            <person name="Andreopoulos B."/>
            <person name="Lipzen A."/>
            <person name="Chen C."/>
            <person name="Yan M."/>
            <person name="Daum C."/>
            <person name="Ng V."/>
            <person name="Clum A."/>
            <person name="Steindorff A."/>
            <person name="Ohm R.A."/>
            <person name="Martin F."/>
            <person name="Silar P."/>
            <person name="Natvig D.O."/>
            <person name="Lalanne C."/>
            <person name="Gautier V."/>
            <person name="Ament-Velasquez S.L."/>
            <person name="Kruys A."/>
            <person name="Hutchinson M.I."/>
            <person name="Powell A.J."/>
            <person name="Barry K."/>
            <person name="Miller A.N."/>
            <person name="Grigoriev I.V."/>
            <person name="Debuchy R."/>
            <person name="Gladieux P."/>
            <person name="Hiltunen Thoren M."/>
            <person name="Johannesson H."/>
        </authorList>
    </citation>
    <scope>NUCLEOTIDE SEQUENCE</scope>
    <source>
        <strain evidence="1">CBS 892.96</strain>
    </source>
</reference>
<evidence type="ECO:0000313" key="2">
    <source>
        <dbReference type="Proteomes" id="UP001302321"/>
    </source>
</evidence>
<dbReference type="AlphaFoldDB" id="A0AAN6W151"/>
<evidence type="ECO:0000313" key="1">
    <source>
        <dbReference type="EMBL" id="KAK4172306.1"/>
    </source>
</evidence>